<dbReference type="InterPro" id="IPR038770">
    <property type="entry name" value="Na+/solute_symporter_sf"/>
</dbReference>
<proteinExistence type="predicted"/>
<gene>
    <name evidence="3" type="ORF">DVH24_006245</name>
</gene>
<keyword evidence="4" id="KW-1185">Reference proteome</keyword>
<protein>
    <submittedName>
        <fullName evidence="3">Uncharacterized protein</fullName>
    </submittedName>
</protein>
<keyword evidence="2" id="KW-0472">Membrane</keyword>
<dbReference type="GO" id="GO:0016020">
    <property type="term" value="C:membrane"/>
    <property type="evidence" value="ECO:0007669"/>
    <property type="project" value="UniProtKB-SubCell"/>
</dbReference>
<feature type="transmembrane region" description="Helical" evidence="2">
    <location>
        <begin position="198"/>
        <end position="219"/>
    </location>
</feature>
<feature type="transmembrane region" description="Helical" evidence="2">
    <location>
        <begin position="164"/>
        <end position="186"/>
    </location>
</feature>
<dbReference type="GO" id="GO:0009941">
    <property type="term" value="C:chloroplast envelope"/>
    <property type="evidence" value="ECO:0007669"/>
    <property type="project" value="TreeGrafter"/>
</dbReference>
<dbReference type="AlphaFoldDB" id="A0A498KBU0"/>
<evidence type="ECO:0000256" key="1">
    <source>
        <dbReference type="ARBA" id="ARBA00004141"/>
    </source>
</evidence>
<evidence type="ECO:0000256" key="2">
    <source>
        <dbReference type="SAM" id="Phobius"/>
    </source>
</evidence>
<evidence type="ECO:0000313" key="3">
    <source>
        <dbReference type="EMBL" id="RXI04988.1"/>
    </source>
</evidence>
<dbReference type="EMBL" id="RDQH01000328">
    <property type="protein sequence ID" value="RXI04988.1"/>
    <property type="molecule type" value="Genomic_DNA"/>
</dbReference>
<accession>A0A498KBU0</accession>
<feature type="transmembrane region" description="Helical" evidence="2">
    <location>
        <begin position="262"/>
        <end position="279"/>
    </location>
</feature>
<dbReference type="Proteomes" id="UP000290289">
    <property type="component" value="Chromosome 2"/>
</dbReference>
<dbReference type="Pfam" id="PF13593">
    <property type="entry name" value="SBF_like"/>
    <property type="match status" value="1"/>
</dbReference>
<keyword evidence="2" id="KW-0812">Transmembrane</keyword>
<name>A0A498KBU0_MALDO</name>
<feature type="transmembrane region" description="Helical" evidence="2">
    <location>
        <begin position="225"/>
        <end position="250"/>
    </location>
</feature>
<keyword evidence="2" id="KW-1133">Transmembrane helix</keyword>
<organism evidence="3 4">
    <name type="scientific">Malus domestica</name>
    <name type="common">Apple</name>
    <name type="synonym">Pyrus malus</name>
    <dbReference type="NCBI Taxonomy" id="3750"/>
    <lineage>
        <taxon>Eukaryota</taxon>
        <taxon>Viridiplantae</taxon>
        <taxon>Streptophyta</taxon>
        <taxon>Embryophyta</taxon>
        <taxon>Tracheophyta</taxon>
        <taxon>Spermatophyta</taxon>
        <taxon>Magnoliopsida</taxon>
        <taxon>eudicotyledons</taxon>
        <taxon>Gunneridae</taxon>
        <taxon>Pentapetalae</taxon>
        <taxon>rosids</taxon>
        <taxon>fabids</taxon>
        <taxon>Rosales</taxon>
        <taxon>Rosaceae</taxon>
        <taxon>Amygdaloideae</taxon>
        <taxon>Maleae</taxon>
        <taxon>Malus</taxon>
    </lineage>
</organism>
<feature type="transmembrane region" description="Helical" evidence="2">
    <location>
        <begin position="135"/>
        <end position="152"/>
    </location>
</feature>
<comment type="subcellular location">
    <subcellularLocation>
        <location evidence="1">Membrane</location>
        <topology evidence="1">Multi-pass membrane protein</topology>
    </subcellularLocation>
</comment>
<reference evidence="3 4" key="1">
    <citation type="submission" date="2018-10" db="EMBL/GenBank/DDBJ databases">
        <title>A high-quality apple genome assembly.</title>
        <authorList>
            <person name="Hu J."/>
        </authorList>
    </citation>
    <scope>NUCLEOTIDE SEQUENCE [LARGE SCALE GENOMIC DNA]</scope>
    <source>
        <strain evidence="4">cv. HFTH1</strain>
        <tissue evidence="3">Young leaf</tissue>
    </source>
</reference>
<dbReference type="PANTHER" id="PTHR18640:SF10">
    <property type="entry name" value="SODIUM_METABOLITE COTRANSPORTER BASS4, CHLOROPLASTIC-RELATED"/>
    <property type="match status" value="1"/>
</dbReference>
<dbReference type="InterPro" id="IPR016833">
    <property type="entry name" value="Put_Na-Bile_cotransptr"/>
</dbReference>
<dbReference type="Gene3D" id="1.20.1530.20">
    <property type="match status" value="1"/>
</dbReference>
<comment type="caution">
    <text evidence="3">The sequence shown here is derived from an EMBL/GenBank/DDBJ whole genome shotgun (WGS) entry which is preliminary data.</text>
</comment>
<dbReference type="PANTHER" id="PTHR18640">
    <property type="entry name" value="SOLUTE CARRIER FAMILY 10 MEMBER 7"/>
    <property type="match status" value="1"/>
</dbReference>
<feature type="transmembrane region" description="Helical" evidence="2">
    <location>
        <begin position="104"/>
        <end position="123"/>
    </location>
</feature>
<sequence>MAHQQQLDFLSYEIDFSFRLFAAMAGTIQALILTPRPANPLPFAHRLPHFPSKHAAFRFDLQLNRCISNPVKAWQHPDQKDGNGIKRHSGSVKGLNWAKPLSNFVANNFLSLVLVGGAALGLANPSLGCLADSYSFTKFSTFGVFIISGLTLQTREIFEAAEAWPVGIFGLVSILLFTPCFSRAMLQLPLQPKEFVRGLALFCCMPTTLSVAVALTQIAGGNSALALAMTVSSNVLGILVVPFSISKFVADGFGVSVPTKQLFKSLVLTLLIPLILGNICRESLRGEYPSLCSRSFLNSRIFLF</sequence>
<evidence type="ECO:0000313" key="4">
    <source>
        <dbReference type="Proteomes" id="UP000290289"/>
    </source>
</evidence>